<dbReference type="AlphaFoldDB" id="A0AAV7RE64"/>
<feature type="compositionally biased region" description="Basic and acidic residues" evidence="1">
    <location>
        <begin position="32"/>
        <end position="53"/>
    </location>
</feature>
<name>A0AAV7RE64_PLEWA</name>
<keyword evidence="3" id="KW-1185">Reference proteome</keyword>
<evidence type="ECO:0000256" key="1">
    <source>
        <dbReference type="SAM" id="MobiDB-lite"/>
    </source>
</evidence>
<dbReference type="EMBL" id="JANPWB010000009">
    <property type="protein sequence ID" value="KAJ1151094.1"/>
    <property type="molecule type" value="Genomic_DNA"/>
</dbReference>
<accession>A0AAV7RE64</accession>
<protein>
    <submittedName>
        <fullName evidence="2">Uncharacterized protein</fullName>
    </submittedName>
</protein>
<feature type="region of interest" description="Disordered" evidence="1">
    <location>
        <begin position="1"/>
        <end position="78"/>
    </location>
</feature>
<organism evidence="2 3">
    <name type="scientific">Pleurodeles waltl</name>
    <name type="common">Iberian ribbed newt</name>
    <dbReference type="NCBI Taxonomy" id="8319"/>
    <lineage>
        <taxon>Eukaryota</taxon>
        <taxon>Metazoa</taxon>
        <taxon>Chordata</taxon>
        <taxon>Craniata</taxon>
        <taxon>Vertebrata</taxon>
        <taxon>Euteleostomi</taxon>
        <taxon>Amphibia</taxon>
        <taxon>Batrachia</taxon>
        <taxon>Caudata</taxon>
        <taxon>Salamandroidea</taxon>
        <taxon>Salamandridae</taxon>
        <taxon>Pleurodelinae</taxon>
        <taxon>Pleurodeles</taxon>
    </lineage>
</organism>
<comment type="caution">
    <text evidence="2">The sequence shown here is derived from an EMBL/GenBank/DDBJ whole genome shotgun (WGS) entry which is preliminary data.</text>
</comment>
<feature type="compositionally biased region" description="Basic and acidic residues" evidence="1">
    <location>
        <begin position="67"/>
        <end position="78"/>
    </location>
</feature>
<sequence>MAAAPVNQLRPMKLRSSQIGHRRPRHPTPRAELGKKSWHDPENKRSGKEEQLNKCEIQVRAQSRAARGADAREKQREN</sequence>
<evidence type="ECO:0000313" key="3">
    <source>
        <dbReference type="Proteomes" id="UP001066276"/>
    </source>
</evidence>
<gene>
    <name evidence="2" type="ORF">NDU88_003881</name>
</gene>
<evidence type="ECO:0000313" key="2">
    <source>
        <dbReference type="EMBL" id="KAJ1151094.1"/>
    </source>
</evidence>
<reference evidence="2" key="1">
    <citation type="journal article" date="2022" name="bioRxiv">
        <title>Sequencing and chromosome-scale assembly of the giantPleurodeles waltlgenome.</title>
        <authorList>
            <person name="Brown T."/>
            <person name="Elewa A."/>
            <person name="Iarovenko S."/>
            <person name="Subramanian E."/>
            <person name="Araus A.J."/>
            <person name="Petzold A."/>
            <person name="Susuki M."/>
            <person name="Suzuki K.-i.T."/>
            <person name="Hayashi T."/>
            <person name="Toyoda A."/>
            <person name="Oliveira C."/>
            <person name="Osipova E."/>
            <person name="Leigh N.D."/>
            <person name="Simon A."/>
            <person name="Yun M.H."/>
        </authorList>
    </citation>
    <scope>NUCLEOTIDE SEQUENCE</scope>
    <source>
        <strain evidence="2">20211129_DDA</strain>
        <tissue evidence="2">Liver</tissue>
    </source>
</reference>
<dbReference type="Proteomes" id="UP001066276">
    <property type="component" value="Chromosome 5"/>
</dbReference>
<proteinExistence type="predicted"/>